<evidence type="ECO:0000313" key="3">
    <source>
        <dbReference type="Proteomes" id="UP000041254"/>
    </source>
</evidence>
<feature type="transmembrane region" description="Helical" evidence="1">
    <location>
        <begin position="69"/>
        <end position="94"/>
    </location>
</feature>
<dbReference type="VEuPathDB" id="CryptoDB:Vbra_10468"/>
<dbReference type="AlphaFoldDB" id="A0A0G4GZ68"/>
<dbReference type="PhylomeDB" id="A0A0G4GZ68"/>
<dbReference type="InParanoid" id="A0A0G4GZ68"/>
<keyword evidence="3" id="KW-1185">Reference proteome</keyword>
<protein>
    <submittedName>
        <fullName evidence="2">Uncharacterized protein</fullName>
    </submittedName>
</protein>
<evidence type="ECO:0000313" key="2">
    <source>
        <dbReference type="EMBL" id="CEM36371.1"/>
    </source>
</evidence>
<accession>A0A0G4GZ68</accession>
<dbReference type="Proteomes" id="UP000041254">
    <property type="component" value="Unassembled WGS sequence"/>
</dbReference>
<keyword evidence="1" id="KW-0812">Transmembrane</keyword>
<organism evidence="2 3">
    <name type="scientific">Vitrella brassicaformis (strain CCMP3155)</name>
    <dbReference type="NCBI Taxonomy" id="1169540"/>
    <lineage>
        <taxon>Eukaryota</taxon>
        <taxon>Sar</taxon>
        <taxon>Alveolata</taxon>
        <taxon>Colpodellida</taxon>
        <taxon>Vitrellaceae</taxon>
        <taxon>Vitrella</taxon>
    </lineage>
</organism>
<sequence length="262" mass="28254">MASGPLPPKGRTETFRELAGSGKLAEEIVNVLKGWDTDGKGRFELADVAAAARQVAKERSGMRRLRRMVLGLSAGYVVTLAIVFGLVMACIYVSKESHVSPAGVLLTANGARPIRTQTYGQTVLLSDIVTKRLPLRAFEHITTVAVEVDEETDTLFRVERVEQKKRGKGPMTLHLAGGYTLKIDKDVSVLSDPSAAVLVSKPHPHTITTSSNKGRHLQTERCIGDARYCSCGTLLCDIASGSDRTAEIRSNLAVGPAWDPSD</sequence>
<gene>
    <name evidence="2" type="ORF">Vbra_10468</name>
</gene>
<evidence type="ECO:0000256" key="1">
    <source>
        <dbReference type="SAM" id="Phobius"/>
    </source>
</evidence>
<reference evidence="2 3" key="1">
    <citation type="submission" date="2014-11" db="EMBL/GenBank/DDBJ databases">
        <authorList>
            <person name="Zhu J."/>
            <person name="Qi W."/>
            <person name="Song R."/>
        </authorList>
    </citation>
    <scope>NUCLEOTIDE SEQUENCE [LARGE SCALE GENOMIC DNA]</scope>
</reference>
<name>A0A0G4GZ68_VITBC</name>
<keyword evidence="1" id="KW-1133">Transmembrane helix</keyword>
<proteinExistence type="predicted"/>
<keyword evidence="1" id="KW-0472">Membrane</keyword>
<dbReference type="EMBL" id="CDMY01000887">
    <property type="protein sequence ID" value="CEM36371.1"/>
    <property type="molecule type" value="Genomic_DNA"/>
</dbReference>